<keyword evidence="5" id="KW-0496">Mitochondrion</keyword>
<sequence length="167" mass="19190">MKNRLYLSSYTSGSTFATTQHAMRASQVLQFQKSLVSQLTRPWKKFRDGTLFYGQHKTGSKRHQLTTKQGNKNYYKGTRSSGVGIHTRKGAYQIVWSKVRTFVVPQNLSACTLKPLVSMNTPQIKHHFQGYPKGMIDSKLNFDKIKEFIEHGEVESKLVDNKYIERG</sequence>
<keyword evidence="3" id="KW-0809">Transit peptide</keyword>
<dbReference type="GeneID" id="30145177"/>
<evidence type="ECO:0000313" key="8">
    <source>
        <dbReference type="Proteomes" id="UP000094336"/>
    </source>
</evidence>
<dbReference type="PANTHER" id="PTHR21338:SF0">
    <property type="entry name" value="LARGE RIBOSOMAL SUBUNIT PROTEIN ML41"/>
    <property type="match status" value="1"/>
</dbReference>
<dbReference type="Proteomes" id="UP000094336">
    <property type="component" value="Unassembled WGS sequence"/>
</dbReference>
<dbReference type="AlphaFoldDB" id="A0A1E3QX39"/>
<evidence type="ECO:0000256" key="3">
    <source>
        <dbReference type="ARBA" id="ARBA00022946"/>
    </source>
</evidence>
<keyword evidence="8" id="KW-1185">Reference proteome</keyword>
<dbReference type="OrthoDB" id="408933at2759"/>
<name>A0A1E3QX39_9ASCO</name>
<gene>
    <name evidence="7" type="ORF">BABINDRAFT_158866</name>
</gene>
<dbReference type="PANTHER" id="PTHR21338">
    <property type="entry name" value="MITOCHONDRIAL RIBOSOMAL PROTEIN L41"/>
    <property type="match status" value="1"/>
</dbReference>
<dbReference type="GO" id="GO:0006412">
    <property type="term" value="P:translation"/>
    <property type="evidence" value="ECO:0007669"/>
    <property type="project" value="TreeGrafter"/>
</dbReference>
<dbReference type="EMBL" id="KV454426">
    <property type="protein sequence ID" value="ODQ82226.1"/>
    <property type="molecule type" value="Genomic_DNA"/>
</dbReference>
<organism evidence="7 8">
    <name type="scientific">Babjeviella inositovora NRRL Y-12698</name>
    <dbReference type="NCBI Taxonomy" id="984486"/>
    <lineage>
        <taxon>Eukaryota</taxon>
        <taxon>Fungi</taxon>
        <taxon>Dikarya</taxon>
        <taxon>Ascomycota</taxon>
        <taxon>Saccharomycotina</taxon>
        <taxon>Pichiomycetes</taxon>
        <taxon>Serinales incertae sedis</taxon>
        <taxon>Babjeviella</taxon>
    </lineage>
</organism>
<evidence type="ECO:0000256" key="1">
    <source>
        <dbReference type="ARBA" id="ARBA00004173"/>
    </source>
</evidence>
<dbReference type="InterPro" id="IPR019189">
    <property type="entry name" value="Ribosomal_mL41"/>
</dbReference>
<comment type="subcellular location">
    <subcellularLocation>
        <location evidence="1">Mitochondrion</location>
    </subcellularLocation>
</comment>
<dbReference type="GO" id="GO:0005762">
    <property type="term" value="C:mitochondrial large ribosomal subunit"/>
    <property type="evidence" value="ECO:0007669"/>
    <property type="project" value="EnsemblFungi"/>
</dbReference>
<evidence type="ECO:0000256" key="2">
    <source>
        <dbReference type="ARBA" id="ARBA00010152"/>
    </source>
</evidence>
<dbReference type="STRING" id="984486.A0A1E3QX39"/>
<evidence type="ECO:0000313" key="7">
    <source>
        <dbReference type="EMBL" id="ODQ82226.1"/>
    </source>
</evidence>
<protein>
    <recommendedName>
        <fullName evidence="9">Ribosomal protein L27/L41, mitochondrial</fullName>
    </recommendedName>
</protein>
<keyword evidence="6" id="KW-0687">Ribonucleoprotein</keyword>
<reference evidence="8" key="1">
    <citation type="submission" date="2016-05" db="EMBL/GenBank/DDBJ databases">
        <title>Comparative genomics of biotechnologically important yeasts.</title>
        <authorList>
            <consortium name="DOE Joint Genome Institute"/>
            <person name="Riley R."/>
            <person name="Haridas S."/>
            <person name="Wolfe K.H."/>
            <person name="Lopes M.R."/>
            <person name="Hittinger C.T."/>
            <person name="Goker M."/>
            <person name="Salamov A."/>
            <person name="Wisecaver J."/>
            <person name="Long T.M."/>
            <person name="Aerts A.L."/>
            <person name="Barry K."/>
            <person name="Choi C."/>
            <person name="Clum A."/>
            <person name="Coughlan A.Y."/>
            <person name="Deshpande S."/>
            <person name="Douglass A.P."/>
            <person name="Hanson S.J."/>
            <person name="Klenk H.-P."/>
            <person name="Labutti K."/>
            <person name="Lapidus A."/>
            <person name="Lindquist E."/>
            <person name="Lipzen A."/>
            <person name="Meier-Kolthoff J.P."/>
            <person name="Ohm R.A."/>
            <person name="Otillar R.P."/>
            <person name="Pangilinan J."/>
            <person name="Peng Y."/>
            <person name="Rokas A."/>
            <person name="Rosa C.A."/>
            <person name="Scheuner C."/>
            <person name="Sibirny A.A."/>
            <person name="Slot J.C."/>
            <person name="Stielow J.B."/>
            <person name="Sun H."/>
            <person name="Kurtzman C.P."/>
            <person name="Blackwell M."/>
            <person name="Grigoriev I.V."/>
            <person name="Jeffries T.W."/>
        </authorList>
    </citation>
    <scope>NUCLEOTIDE SEQUENCE [LARGE SCALE GENOMIC DNA]</scope>
    <source>
        <strain evidence="8">NRRL Y-12698</strain>
    </source>
</reference>
<accession>A0A1E3QX39</accession>
<keyword evidence="4" id="KW-0689">Ribosomal protein</keyword>
<evidence type="ECO:0000256" key="4">
    <source>
        <dbReference type="ARBA" id="ARBA00022980"/>
    </source>
</evidence>
<comment type="similarity">
    <text evidence="2">Belongs to the mitochondrion-specific ribosomal protein mL41 family.</text>
</comment>
<dbReference type="RefSeq" id="XP_018987554.1">
    <property type="nucleotide sequence ID" value="XM_019127324.1"/>
</dbReference>
<evidence type="ECO:0008006" key="9">
    <source>
        <dbReference type="Google" id="ProtNLM"/>
    </source>
</evidence>
<dbReference type="Pfam" id="PF09809">
    <property type="entry name" value="MRP-L27"/>
    <property type="match status" value="1"/>
</dbReference>
<dbReference type="GO" id="GO:0003735">
    <property type="term" value="F:structural constituent of ribosome"/>
    <property type="evidence" value="ECO:0007669"/>
    <property type="project" value="EnsemblFungi"/>
</dbReference>
<proteinExistence type="inferred from homology"/>
<evidence type="ECO:0000256" key="6">
    <source>
        <dbReference type="ARBA" id="ARBA00023274"/>
    </source>
</evidence>
<evidence type="ECO:0000256" key="5">
    <source>
        <dbReference type="ARBA" id="ARBA00023128"/>
    </source>
</evidence>